<gene>
    <name evidence="8" type="ORF">TL5118_03498</name>
    <name evidence="9" type="ORF">TL5120_02738</name>
</gene>
<dbReference type="InterPro" id="IPR036259">
    <property type="entry name" value="MFS_trans_sf"/>
</dbReference>
<feature type="transmembrane region" description="Helical" evidence="6">
    <location>
        <begin position="234"/>
        <end position="254"/>
    </location>
</feature>
<dbReference type="PANTHER" id="PTHR43124">
    <property type="entry name" value="PURINE EFFLUX PUMP PBUE"/>
    <property type="match status" value="1"/>
</dbReference>
<dbReference type="EMBL" id="CYSC01000035">
    <property type="protein sequence ID" value="CUH72936.1"/>
    <property type="molecule type" value="Genomic_DNA"/>
</dbReference>
<keyword evidence="3 6" id="KW-0812">Transmembrane</keyword>
<dbReference type="EMBL" id="CYSB01000040">
    <property type="protein sequence ID" value="CUH69533.1"/>
    <property type="molecule type" value="Genomic_DNA"/>
</dbReference>
<dbReference type="InterPro" id="IPR050189">
    <property type="entry name" value="MFS_Efflux_Transporters"/>
</dbReference>
<evidence type="ECO:0000313" key="9">
    <source>
        <dbReference type="EMBL" id="CUH72936.1"/>
    </source>
</evidence>
<feature type="transmembrane region" description="Helical" evidence="6">
    <location>
        <begin position="129"/>
        <end position="151"/>
    </location>
</feature>
<keyword evidence="2" id="KW-1003">Cell membrane</keyword>
<feature type="transmembrane region" description="Helical" evidence="6">
    <location>
        <begin position="290"/>
        <end position="310"/>
    </location>
</feature>
<evidence type="ECO:0000256" key="6">
    <source>
        <dbReference type="SAM" id="Phobius"/>
    </source>
</evidence>
<feature type="transmembrane region" description="Helical" evidence="6">
    <location>
        <begin position="204"/>
        <end position="222"/>
    </location>
</feature>
<dbReference type="PROSITE" id="PS50850">
    <property type="entry name" value="MFS"/>
    <property type="match status" value="1"/>
</dbReference>
<evidence type="ECO:0000256" key="5">
    <source>
        <dbReference type="ARBA" id="ARBA00023136"/>
    </source>
</evidence>
<evidence type="ECO:0000313" key="8">
    <source>
        <dbReference type="EMBL" id="CUH69533.1"/>
    </source>
</evidence>
<reference evidence="8 10" key="2">
    <citation type="submission" date="2015-09" db="EMBL/GenBank/DDBJ databases">
        <authorList>
            <person name="Rodrigo-Torres L."/>
            <person name="Arahal D.R."/>
        </authorList>
    </citation>
    <scope>NUCLEOTIDE SEQUENCE [LARGE SCALE GENOMIC DNA]</scope>
    <source>
        <strain evidence="8 10">CECT 5118</strain>
    </source>
</reference>
<keyword evidence="10" id="KW-1185">Reference proteome</keyword>
<evidence type="ECO:0000313" key="10">
    <source>
        <dbReference type="Proteomes" id="UP000051086"/>
    </source>
</evidence>
<dbReference type="GO" id="GO:0005886">
    <property type="term" value="C:plasma membrane"/>
    <property type="evidence" value="ECO:0007669"/>
    <property type="project" value="UniProtKB-SubCell"/>
</dbReference>
<dbReference type="PANTHER" id="PTHR43124:SF10">
    <property type="entry name" value="PURINE EFFLUX PUMP PBUE"/>
    <property type="match status" value="1"/>
</dbReference>
<feature type="transmembrane region" description="Helical" evidence="6">
    <location>
        <begin position="351"/>
        <end position="372"/>
    </location>
</feature>
<dbReference type="Gene3D" id="1.20.1250.20">
    <property type="entry name" value="MFS general substrate transporter like domains"/>
    <property type="match status" value="2"/>
</dbReference>
<protein>
    <submittedName>
        <fullName evidence="8 9">Arabinose transporter</fullName>
    </submittedName>
</protein>
<dbReference type="InterPro" id="IPR020846">
    <property type="entry name" value="MFS_dom"/>
</dbReference>
<keyword evidence="5 6" id="KW-0472">Membrane</keyword>
<dbReference type="OrthoDB" id="8667309at2"/>
<dbReference type="RefSeq" id="WP_058244101.1">
    <property type="nucleotide sequence ID" value="NZ_CYSB01000040.1"/>
</dbReference>
<dbReference type="Proteomes" id="UP000051887">
    <property type="component" value="Unassembled WGS sequence"/>
</dbReference>
<feature type="transmembrane region" description="Helical" evidence="6">
    <location>
        <begin position="157"/>
        <end position="175"/>
    </location>
</feature>
<evidence type="ECO:0000256" key="3">
    <source>
        <dbReference type="ARBA" id="ARBA00022692"/>
    </source>
</evidence>
<feature type="domain" description="Major facilitator superfamily (MFS) profile" evidence="7">
    <location>
        <begin position="1"/>
        <end position="378"/>
    </location>
</feature>
<accession>A0A0P1FV64</accession>
<dbReference type="Proteomes" id="UP000051086">
    <property type="component" value="Unassembled WGS sequence"/>
</dbReference>
<dbReference type="SUPFAM" id="SSF103473">
    <property type="entry name" value="MFS general substrate transporter"/>
    <property type="match status" value="1"/>
</dbReference>
<feature type="transmembrane region" description="Helical" evidence="6">
    <location>
        <begin position="39"/>
        <end position="60"/>
    </location>
</feature>
<sequence>MLTRPVPLLTLAIGIIGANSLVLPPIASAVGADLGAPATRIITAMSAYGAGTALSALFLAPRSDVIGADRSLRHAAALVCLALLVITFAPSAPLLIAAHGLAGIGAGMALPAIYGLAAQVAPKGQEKQVIGTVLTGWTLSLVGGVLLAAVVTDLLGWRSLYAILSALTALVWILLGRCDMGIARVADRPTSPLTALQVPGVSRALFANIMLMFSFFGAYGFLGTHVVEQLGQSTSAAGLLTMSYGSGYGVAALFNRFIDRLPRHKAMAVAFFGLALAHFTTMGVTGSYNALLVTVFIWGIFQAFALNAVLDRLNALEPSQRGAIMGLNSASTYLCVTLGAVIYALPYDAHGLSACVFVSAICCLLASGEALLPRAKAANISD</sequence>
<evidence type="ECO:0000256" key="4">
    <source>
        <dbReference type="ARBA" id="ARBA00022989"/>
    </source>
</evidence>
<feature type="transmembrane region" description="Helical" evidence="6">
    <location>
        <begin position="322"/>
        <end position="345"/>
    </location>
</feature>
<organism evidence="9 11">
    <name type="scientific">Thalassovita autumnalis</name>
    <dbReference type="NCBI Taxonomy" id="2072972"/>
    <lineage>
        <taxon>Bacteria</taxon>
        <taxon>Pseudomonadati</taxon>
        <taxon>Pseudomonadota</taxon>
        <taxon>Alphaproteobacteria</taxon>
        <taxon>Rhodobacterales</taxon>
        <taxon>Roseobacteraceae</taxon>
        <taxon>Thalassovita</taxon>
    </lineage>
</organism>
<name>A0A0P1FV64_9RHOB</name>
<comment type="subcellular location">
    <subcellularLocation>
        <location evidence="1">Cell membrane</location>
        <topology evidence="1">Multi-pass membrane protein</topology>
    </subcellularLocation>
</comment>
<keyword evidence="4 6" id="KW-1133">Transmembrane helix</keyword>
<evidence type="ECO:0000256" key="1">
    <source>
        <dbReference type="ARBA" id="ARBA00004651"/>
    </source>
</evidence>
<dbReference type="Pfam" id="PF07690">
    <property type="entry name" value="MFS_1"/>
    <property type="match status" value="2"/>
</dbReference>
<reference evidence="9 11" key="1">
    <citation type="submission" date="2015-09" db="EMBL/GenBank/DDBJ databases">
        <authorList>
            <consortium name="Swine Surveillance"/>
        </authorList>
    </citation>
    <scope>NUCLEOTIDE SEQUENCE [LARGE SCALE GENOMIC DNA]</scope>
    <source>
        <strain evidence="9 11">5120</strain>
    </source>
</reference>
<evidence type="ECO:0000313" key="11">
    <source>
        <dbReference type="Proteomes" id="UP000051887"/>
    </source>
</evidence>
<dbReference type="AlphaFoldDB" id="A0A0P1FV64"/>
<dbReference type="GO" id="GO:0022857">
    <property type="term" value="F:transmembrane transporter activity"/>
    <property type="evidence" value="ECO:0007669"/>
    <property type="project" value="InterPro"/>
</dbReference>
<dbReference type="InterPro" id="IPR011701">
    <property type="entry name" value="MFS"/>
</dbReference>
<feature type="transmembrane region" description="Helical" evidence="6">
    <location>
        <begin position="72"/>
        <end position="90"/>
    </location>
</feature>
<evidence type="ECO:0000256" key="2">
    <source>
        <dbReference type="ARBA" id="ARBA00022475"/>
    </source>
</evidence>
<evidence type="ECO:0000259" key="7">
    <source>
        <dbReference type="PROSITE" id="PS50850"/>
    </source>
</evidence>
<feature type="transmembrane region" description="Helical" evidence="6">
    <location>
        <begin position="266"/>
        <end position="284"/>
    </location>
</feature>
<proteinExistence type="predicted"/>
<feature type="transmembrane region" description="Helical" evidence="6">
    <location>
        <begin position="96"/>
        <end position="117"/>
    </location>
</feature>